<feature type="compositionally biased region" description="Polar residues" evidence="7">
    <location>
        <begin position="1508"/>
        <end position="1537"/>
    </location>
</feature>
<dbReference type="GO" id="GO:0008270">
    <property type="term" value="F:zinc ion binding"/>
    <property type="evidence" value="ECO:0007669"/>
    <property type="project" value="UniProtKB-KW"/>
</dbReference>
<evidence type="ECO:0000313" key="11">
    <source>
        <dbReference type="EMBL" id="KAK3344676.1"/>
    </source>
</evidence>
<evidence type="ECO:0000313" key="12">
    <source>
        <dbReference type="Proteomes" id="UP001278500"/>
    </source>
</evidence>
<feature type="compositionally biased region" description="Polar residues" evidence="7">
    <location>
        <begin position="1801"/>
        <end position="1828"/>
    </location>
</feature>
<dbReference type="Proteomes" id="UP001278500">
    <property type="component" value="Unassembled WGS sequence"/>
</dbReference>
<evidence type="ECO:0000259" key="8">
    <source>
        <dbReference type="PROSITE" id="PS51183"/>
    </source>
</evidence>
<feature type="compositionally biased region" description="Low complexity" evidence="7">
    <location>
        <begin position="1628"/>
        <end position="1648"/>
    </location>
</feature>
<reference evidence="11" key="1">
    <citation type="journal article" date="2023" name="Mol. Phylogenet. Evol.">
        <title>Genome-scale phylogeny and comparative genomics of the fungal order Sordariales.</title>
        <authorList>
            <person name="Hensen N."/>
            <person name="Bonometti L."/>
            <person name="Westerberg I."/>
            <person name="Brannstrom I.O."/>
            <person name="Guillou S."/>
            <person name="Cros-Aarteil S."/>
            <person name="Calhoun S."/>
            <person name="Haridas S."/>
            <person name="Kuo A."/>
            <person name="Mondo S."/>
            <person name="Pangilinan J."/>
            <person name="Riley R."/>
            <person name="LaButti K."/>
            <person name="Andreopoulos B."/>
            <person name="Lipzen A."/>
            <person name="Chen C."/>
            <person name="Yan M."/>
            <person name="Daum C."/>
            <person name="Ng V."/>
            <person name="Clum A."/>
            <person name="Steindorff A."/>
            <person name="Ohm R.A."/>
            <person name="Martin F."/>
            <person name="Silar P."/>
            <person name="Natvig D.O."/>
            <person name="Lalanne C."/>
            <person name="Gautier V."/>
            <person name="Ament-Velasquez S.L."/>
            <person name="Kruys A."/>
            <person name="Hutchinson M.I."/>
            <person name="Powell A.J."/>
            <person name="Barry K."/>
            <person name="Miller A.N."/>
            <person name="Grigoriev I.V."/>
            <person name="Debuchy R."/>
            <person name="Gladieux P."/>
            <person name="Hiltunen Thoren M."/>
            <person name="Johannesson H."/>
        </authorList>
    </citation>
    <scope>NUCLEOTIDE SEQUENCE</scope>
    <source>
        <strain evidence="11">CBS 560.94</strain>
    </source>
</reference>
<feature type="compositionally biased region" description="Acidic residues" evidence="7">
    <location>
        <begin position="1785"/>
        <end position="1800"/>
    </location>
</feature>
<feature type="region of interest" description="Disordered" evidence="7">
    <location>
        <begin position="635"/>
        <end position="700"/>
    </location>
</feature>
<feature type="compositionally biased region" description="Polar residues" evidence="7">
    <location>
        <begin position="140"/>
        <end position="157"/>
    </location>
</feature>
<dbReference type="GO" id="GO:0005634">
    <property type="term" value="C:nucleus"/>
    <property type="evidence" value="ECO:0007669"/>
    <property type="project" value="TreeGrafter"/>
</dbReference>
<dbReference type="EC" id="1.14.11.66" evidence="2"/>
<protein>
    <recommendedName>
        <fullName evidence="2">[histone H3]-trimethyl-L-lysine(9) demethylase</fullName>
        <ecNumber evidence="2">1.14.11.66</ecNumber>
    </recommendedName>
</protein>
<dbReference type="Gene3D" id="3.30.40.10">
    <property type="entry name" value="Zinc/RING finger domain, C3HC4 (zinc finger)"/>
    <property type="match status" value="1"/>
</dbReference>
<feature type="compositionally biased region" description="Polar residues" evidence="7">
    <location>
        <begin position="375"/>
        <end position="386"/>
    </location>
</feature>
<organism evidence="11 12">
    <name type="scientific">Neurospora tetraspora</name>
    <dbReference type="NCBI Taxonomy" id="94610"/>
    <lineage>
        <taxon>Eukaryota</taxon>
        <taxon>Fungi</taxon>
        <taxon>Dikarya</taxon>
        <taxon>Ascomycota</taxon>
        <taxon>Pezizomycotina</taxon>
        <taxon>Sordariomycetes</taxon>
        <taxon>Sordariomycetidae</taxon>
        <taxon>Sordariales</taxon>
        <taxon>Sordariaceae</taxon>
        <taxon>Neurospora</taxon>
    </lineage>
</organism>
<feature type="compositionally biased region" description="Basic and acidic residues" evidence="7">
    <location>
        <begin position="273"/>
        <end position="285"/>
    </location>
</feature>
<evidence type="ECO:0000259" key="9">
    <source>
        <dbReference type="PROSITE" id="PS51184"/>
    </source>
</evidence>
<dbReference type="SMART" id="SM00249">
    <property type="entry name" value="PHD"/>
    <property type="match status" value="1"/>
</dbReference>
<feature type="compositionally biased region" description="Basic residues" evidence="7">
    <location>
        <begin position="673"/>
        <end position="685"/>
    </location>
</feature>
<dbReference type="PROSITE" id="PS51183">
    <property type="entry name" value="JMJN"/>
    <property type="match status" value="1"/>
</dbReference>
<comment type="catalytic activity">
    <reaction evidence="6">
        <text>N(6),N(6),N(6)-trimethyl-L-lysyl(9)-[histone H3] + 2 2-oxoglutarate + 2 O2 = N(6)-methyl-L-lysyl(9)-[histone H3] + 2 formaldehyde + 2 succinate + 2 CO2</text>
        <dbReference type="Rhea" id="RHEA:60200"/>
        <dbReference type="Rhea" id="RHEA-COMP:15538"/>
        <dbReference type="Rhea" id="RHEA-COMP:15542"/>
        <dbReference type="ChEBI" id="CHEBI:15379"/>
        <dbReference type="ChEBI" id="CHEBI:16526"/>
        <dbReference type="ChEBI" id="CHEBI:16810"/>
        <dbReference type="ChEBI" id="CHEBI:16842"/>
        <dbReference type="ChEBI" id="CHEBI:30031"/>
        <dbReference type="ChEBI" id="CHEBI:61929"/>
        <dbReference type="ChEBI" id="CHEBI:61961"/>
        <dbReference type="EC" id="1.14.11.66"/>
    </reaction>
</comment>
<feature type="region of interest" description="Disordered" evidence="7">
    <location>
        <begin position="917"/>
        <end position="936"/>
    </location>
</feature>
<feature type="compositionally biased region" description="Acidic residues" evidence="7">
    <location>
        <begin position="636"/>
        <end position="657"/>
    </location>
</feature>
<evidence type="ECO:0000256" key="3">
    <source>
        <dbReference type="ARBA" id="ARBA00022723"/>
    </source>
</evidence>
<gene>
    <name evidence="11" type="ORF">B0H65DRAFT_426238</name>
</gene>
<evidence type="ECO:0000256" key="6">
    <source>
        <dbReference type="ARBA" id="ARBA00049349"/>
    </source>
</evidence>
<feature type="region of interest" description="Disordered" evidence="7">
    <location>
        <begin position="1"/>
        <end position="167"/>
    </location>
</feature>
<feature type="compositionally biased region" description="Low complexity" evidence="7">
    <location>
        <begin position="1140"/>
        <end position="1200"/>
    </location>
</feature>
<dbReference type="PROSITE" id="PS51184">
    <property type="entry name" value="JMJC"/>
    <property type="match status" value="1"/>
</dbReference>
<dbReference type="Pfam" id="PF02375">
    <property type="entry name" value="JmjN"/>
    <property type="match status" value="1"/>
</dbReference>
<feature type="compositionally biased region" description="Acidic residues" evidence="7">
    <location>
        <begin position="64"/>
        <end position="77"/>
    </location>
</feature>
<proteinExistence type="inferred from homology"/>
<feature type="region of interest" description="Disordered" evidence="7">
    <location>
        <begin position="1480"/>
        <end position="1844"/>
    </location>
</feature>
<dbReference type="SMART" id="SM00545">
    <property type="entry name" value="JmjN"/>
    <property type="match status" value="1"/>
</dbReference>
<dbReference type="Pfam" id="PF13832">
    <property type="entry name" value="zf-HC5HC2H_2"/>
    <property type="match status" value="1"/>
</dbReference>
<dbReference type="GeneID" id="87861776"/>
<evidence type="ECO:0000256" key="1">
    <source>
        <dbReference type="ARBA" id="ARBA00009711"/>
    </source>
</evidence>
<feature type="domain" description="JmjN" evidence="8">
    <location>
        <begin position="174"/>
        <end position="215"/>
    </location>
</feature>
<evidence type="ECO:0000259" key="10">
    <source>
        <dbReference type="PROSITE" id="PS51805"/>
    </source>
</evidence>
<dbReference type="InterPro" id="IPR003349">
    <property type="entry name" value="JmjN"/>
</dbReference>
<dbReference type="GO" id="GO:0010468">
    <property type="term" value="P:regulation of gene expression"/>
    <property type="evidence" value="ECO:0007669"/>
    <property type="project" value="TreeGrafter"/>
</dbReference>
<feature type="compositionally biased region" description="Low complexity" evidence="7">
    <location>
        <begin position="88"/>
        <end position="99"/>
    </location>
</feature>
<dbReference type="Pfam" id="PF02373">
    <property type="entry name" value="JmjC"/>
    <property type="match status" value="1"/>
</dbReference>
<feature type="compositionally biased region" description="Polar residues" evidence="7">
    <location>
        <begin position="1703"/>
        <end position="1752"/>
    </location>
</feature>
<dbReference type="FunFam" id="2.60.120.650:FF:000024">
    <property type="entry name" value="Putative jumonji family transcription factor"/>
    <property type="match status" value="1"/>
</dbReference>
<accession>A0AAE0MRY0</accession>
<dbReference type="InterPro" id="IPR001965">
    <property type="entry name" value="Znf_PHD"/>
</dbReference>
<feature type="compositionally biased region" description="Basic and acidic residues" evidence="7">
    <location>
        <begin position="126"/>
        <end position="139"/>
    </location>
</feature>
<feature type="domain" description="PHD-type" evidence="10">
    <location>
        <begin position="708"/>
        <end position="831"/>
    </location>
</feature>
<feature type="compositionally biased region" description="Low complexity" evidence="7">
    <location>
        <begin position="1897"/>
        <end position="1914"/>
    </location>
</feature>
<feature type="compositionally biased region" description="Low complexity" evidence="7">
    <location>
        <begin position="1753"/>
        <end position="1784"/>
    </location>
</feature>
<feature type="compositionally biased region" description="Low complexity" evidence="7">
    <location>
        <begin position="1277"/>
        <end position="1294"/>
    </location>
</feature>
<evidence type="ECO:0000256" key="2">
    <source>
        <dbReference type="ARBA" id="ARBA00012900"/>
    </source>
</evidence>
<keyword evidence="12" id="KW-1185">Reference proteome</keyword>
<dbReference type="InterPro" id="IPR055500">
    <property type="entry name" value="DUF7072"/>
</dbReference>
<feature type="compositionally biased region" description="Low complexity" evidence="7">
    <location>
        <begin position="1220"/>
        <end position="1269"/>
    </location>
</feature>
<feature type="compositionally biased region" description="Low complexity" evidence="7">
    <location>
        <begin position="1578"/>
        <end position="1592"/>
    </location>
</feature>
<feature type="compositionally biased region" description="Pro residues" evidence="7">
    <location>
        <begin position="1302"/>
        <end position="1317"/>
    </location>
</feature>
<dbReference type="InterPro" id="IPR034732">
    <property type="entry name" value="EPHD"/>
</dbReference>
<dbReference type="PANTHER" id="PTHR10694:SF7">
    <property type="entry name" value="[HISTONE H3]-TRIMETHYL-L-LYSINE(9) DEMETHYLASE"/>
    <property type="match status" value="1"/>
</dbReference>
<dbReference type="PROSITE" id="PS51805">
    <property type="entry name" value="EPHD"/>
    <property type="match status" value="1"/>
</dbReference>
<dbReference type="PANTHER" id="PTHR10694">
    <property type="entry name" value="LYSINE-SPECIFIC DEMETHYLASE"/>
    <property type="match status" value="1"/>
</dbReference>
<feature type="compositionally biased region" description="Low complexity" evidence="7">
    <location>
        <begin position="1679"/>
        <end position="1695"/>
    </location>
</feature>
<name>A0AAE0MRY0_9PEZI</name>
<keyword evidence="3" id="KW-0479">Metal-binding</keyword>
<feature type="compositionally biased region" description="Low complexity" evidence="7">
    <location>
        <begin position="1607"/>
        <end position="1621"/>
    </location>
</feature>
<feature type="compositionally biased region" description="Gly residues" evidence="7">
    <location>
        <begin position="1931"/>
        <end position="1951"/>
    </location>
</feature>
<feature type="region of interest" description="Disordered" evidence="7">
    <location>
        <begin position="1897"/>
        <end position="1953"/>
    </location>
</feature>
<dbReference type="CDD" id="cd15571">
    <property type="entry name" value="ePHD"/>
    <property type="match status" value="1"/>
</dbReference>
<dbReference type="GO" id="GO:0140684">
    <property type="term" value="F:histone H3K9me2/H3K9me3 demethylase activity"/>
    <property type="evidence" value="ECO:0007669"/>
    <property type="project" value="UniProtKB-EC"/>
</dbReference>
<reference evidence="11" key="2">
    <citation type="submission" date="2023-06" db="EMBL/GenBank/DDBJ databases">
        <authorList>
            <consortium name="Lawrence Berkeley National Laboratory"/>
            <person name="Haridas S."/>
            <person name="Hensen N."/>
            <person name="Bonometti L."/>
            <person name="Westerberg I."/>
            <person name="Brannstrom I.O."/>
            <person name="Guillou S."/>
            <person name="Cros-Aarteil S."/>
            <person name="Calhoun S."/>
            <person name="Kuo A."/>
            <person name="Mondo S."/>
            <person name="Pangilinan J."/>
            <person name="Riley R."/>
            <person name="Labutti K."/>
            <person name="Andreopoulos B."/>
            <person name="Lipzen A."/>
            <person name="Chen C."/>
            <person name="Yanf M."/>
            <person name="Daum C."/>
            <person name="Ng V."/>
            <person name="Clum A."/>
            <person name="Steindorff A."/>
            <person name="Ohm R."/>
            <person name="Martin F."/>
            <person name="Silar P."/>
            <person name="Natvig D."/>
            <person name="Lalanne C."/>
            <person name="Gautier V."/>
            <person name="Ament-Velasquez S.L."/>
            <person name="Kruys A."/>
            <person name="Hutchinson M.I."/>
            <person name="Powell A.J."/>
            <person name="Barry K."/>
            <person name="Miller A.N."/>
            <person name="Grigoriev I.V."/>
            <person name="Debuchy R."/>
            <person name="Gladieux P."/>
            <person name="Thoren M.H."/>
            <person name="Johannesson H."/>
        </authorList>
    </citation>
    <scope>NUCLEOTIDE SEQUENCE</scope>
    <source>
        <strain evidence="11">CBS 560.94</strain>
    </source>
</reference>
<keyword evidence="4" id="KW-0863">Zinc-finger</keyword>
<dbReference type="InterPro" id="IPR003347">
    <property type="entry name" value="JmjC_dom"/>
</dbReference>
<evidence type="ECO:0000256" key="7">
    <source>
        <dbReference type="SAM" id="MobiDB-lite"/>
    </source>
</evidence>
<feature type="compositionally biased region" description="Acidic residues" evidence="7">
    <location>
        <begin position="349"/>
        <end position="364"/>
    </location>
</feature>
<keyword evidence="5" id="KW-0862">Zinc</keyword>
<dbReference type="GO" id="GO:0051864">
    <property type="term" value="F:histone H3K36 demethylase activity"/>
    <property type="evidence" value="ECO:0007669"/>
    <property type="project" value="TreeGrafter"/>
</dbReference>
<feature type="region of interest" description="Disordered" evidence="7">
    <location>
        <begin position="995"/>
        <end position="1028"/>
    </location>
</feature>
<dbReference type="GO" id="GO:0000785">
    <property type="term" value="C:chromatin"/>
    <property type="evidence" value="ECO:0007669"/>
    <property type="project" value="TreeGrafter"/>
</dbReference>
<feature type="region of interest" description="Disordered" evidence="7">
    <location>
        <begin position="265"/>
        <end position="390"/>
    </location>
</feature>
<dbReference type="SUPFAM" id="SSF51197">
    <property type="entry name" value="Clavaminate synthase-like"/>
    <property type="match status" value="1"/>
</dbReference>
<dbReference type="RefSeq" id="XP_062681289.1">
    <property type="nucleotide sequence ID" value="XM_062824622.1"/>
</dbReference>
<feature type="compositionally biased region" description="Low complexity" evidence="7">
    <location>
        <begin position="287"/>
        <end position="308"/>
    </location>
</feature>
<dbReference type="EMBL" id="JAUEPP010000004">
    <property type="protein sequence ID" value="KAK3344676.1"/>
    <property type="molecule type" value="Genomic_DNA"/>
</dbReference>
<comment type="similarity">
    <text evidence="1">Belongs to the JHDM3 histone demethylase family.</text>
</comment>
<evidence type="ECO:0000256" key="5">
    <source>
        <dbReference type="ARBA" id="ARBA00022833"/>
    </source>
</evidence>
<feature type="region of interest" description="Disordered" evidence="7">
    <location>
        <begin position="1135"/>
        <end position="1322"/>
    </location>
</feature>
<dbReference type="Pfam" id="PF23258">
    <property type="entry name" value="DUF7072"/>
    <property type="match status" value="1"/>
</dbReference>
<evidence type="ECO:0000256" key="4">
    <source>
        <dbReference type="ARBA" id="ARBA00022771"/>
    </source>
</evidence>
<dbReference type="Gene3D" id="2.60.120.650">
    <property type="entry name" value="Cupin"/>
    <property type="match status" value="2"/>
</dbReference>
<feature type="domain" description="JmjC" evidence="9">
    <location>
        <begin position="450"/>
        <end position="613"/>
    </location>
</feature>
<sequence>MSTQANGAAAPDHPVAQDVAQDLVAHSSPDAIMTDADADADQDASTPMGLRSPPESDKAMNPDEASDSELSDLDDDVADKLDQDLTFDLDLGSDPLPDSKTGHQQPEPSVSHEHEPAATATGKSTQIKEEQEGERKEATSHSQQPETGAASATTPMSPSEDIGDILPDRYENNVPVFKPTMKQFQDFKLFMEKVDKYGMKSGIIKIVPPEEWKSALPPRDELVKQVRVREPIKQEIMGQNGTYRQVNILHQRSYNLPQWRQLCEQSEHQPPARRGERRANAEKNKPAARSRAAAAANATTSTKTTATTKGKRKGRLTRGSAKAAADETDDPPITPVSPPPEDQDKPLESIEEEDIKDEACEEEESTPRVGRMGFSRQSKPKMQSTSARRKYIRREGSAMIDEAAFKNWDYRMDVSEFTPERCEELERIYWKTLTYAPPLYGADLPGTLFDESTENWNLNKLPNLLDVLGTKVPGVNTAYLYLGMWKATFAWHLEDVDLYSINFLHFGAPKQWYSISQADARRFEAAMKNIWPTDAKACDQFLRHKSFLISPSHLKQHYGITVNKVVSYPGEFVVTYPYGYHSGYNLGYNCAEAVNFALDSWLPMGKIAKKCQCAQAQDSVWVDVYEIERKLRGESTEYEVTEDEDEEEEEDSEDSDQDTGLPSPPSGLDQRGGKRVRAAGQKRKREANNKGTQAKAKRTRYRLKAPVEPPCCLCPNDIPGAEIMPTDDGRKAHRMCALYLPETYIETVDDQEIIANVAGIDKARLELKCLYCRSKKGACFQCSQKKCPRAYHATCAAAAGVFVEEGDVPVIGEDGTEYKEQAFEFSCRFHRVKRDRKTEGTILEDDPVVRKTAEALKKNDICQIQYYQGNIFAGVVVENLHEEETLLLDVIPSGDRIQVEWKWLLVADPSEYRLPKASPNAIPMPTSKKAKQEINAKRPVEEIPRKGDEFSTGFVWAEFHTGEPDKNKEQVKIDLEKENQVWHYLGPTSTEARAQYTENPSKKQHNSKSNFLDTIPKPPPAYPVQVASAPRKSFSATYPAQQQTFTASPVSSGASSLSFAPKQDKPYVYKPRKPVQPQTQFNVQYTSHMFMPAPPLPSPSYMPQQNHPFYQAQLRPNVPQTVHPSQVFSPQPMQFDAQRRPSQPIQPYPQQQMSPQHFAQHQMPQQMPQHQFQPQQQQQQSQHFQPPQQQHYQQQPQQQQQHRHYSLQNYPQTPVPLPPQAFQFQQQTPVPLPQQVQPQPPQQQQQVQQVQTQPPQHQQQQVQQIQQTPVPVPQVPLQPQRSAQSSPQQQQQQPQDEEAQSPSPPADPAQPPSPPQPLQKSRPFKVYKASQFRKLKLPEKRPGAKKDLPEAFASSRFSFAGIDRIHDLAGIVWPPESPISGREVQFRRRVWSPLSDEGIMPAPMTSSLLKCLDDDLRVSTKYEFFQVYNNRDPLKHHSPYKPAVTELDETTGKKKLVHADFANDYGENFTEFMKKAREALTRKDVSEPGSRPTTSHAHSRDASSASAQPNDSQLQQNSFTGQPTQQPRVQPQYTYNQHEAGFGAPSSSSPFSSHSVPGPVMFGPTVGQQSGSHQDMRQQYQEGPWQQQYQNQGSHNIWMGSPQMVGSPQPQMFSPSSPAQQGHHHHLPQQQQQVQNQQPQPQQPAKPQFTKQSHSPIPLPPYVQKMNQAKPSPLSQPPQTNNQQGSQGVSSQPQAQKRRQRKSIQQASGQTISPTQLGVGSSTQGQVKQTQQTSNNPWTNANNVNLQFPSPLNASSQQAAPATPAAPAQAQSQNASDNAPAEADAGAEQESGEEGQDDENSYFNEAQGLQTPPLQSQHLSSTDVSPDQNYFPLSAPPPTPLTGIQNPGGFAFGSSFGVGVGFNAASAFNVAALSGGIAGLGALGTLGGLLGGLESGASGNGTSSGRARGLSRSGDNVFMGSTSAIEDGEGELGCGMGGHGSRGGQGGGGGSAALSRQDVLDKILSNLHRLGTE</sequence>
<dbReference type="InterPro" id="IPR013083">
    <property type="entry name" value="Znf_RING/FYVE/PHD"/>
</dbReference>
<feature type="compositionally biased region" description="Low complexity" evidence="7">
    <location>
        <begin position="1540"/>
        <end position="1560"/>
    </location>
</feature>
<comment type="caution">
    <text evidence="11">The sequence shown here is derived from an EMBL/GenBank/DDBJ whole genome shotgun (WGS) entry which is preliminary data.</text>
</comment>
<dbReference type="SMART" id="SM00558">
    <property type="entry name" value="JmjC"/>
    <property type="match status" value="1"/>
</dbReference>